<organism evidence="1 2">
    <name type="scientific">Helianthus annuus</name>
    <name type="common">Common sunflower</name>
    <dbReference type="NCBI Taxonomy" id="4232"/>
    <lineage>
        <taxon>Eukaryota</taxon>
        <taxon>Viridiplantae</taxon>
        <taxon>Streptophyta</taxon>
        <taxon>Embryophyta</taxon>
        <taxon>Tracheophyta</taxon>
        <taxon>Spermatophyta</taxon>
        <taxon>Magnoliopsida</taxon>
        <taxon>eudicotyledons</taxon>
        <taxon>Gunneridae</taxon>
        <taxon>Pentapetalae</taxon>
        <taxon>asterids</taxon>
        <taxon>campanulids</taxon>
        <taxon>Asterales</taxon>
        <taxon>Asteraceae</taxon>
        <taxon>Asteroideae</taxon>
        <taxon>Heliantheae alliance</taxon>
        <taxon>Heliantheae</taxon>
        <taxon>Helianthus</taxon>
    </lineage>
</organism>
<gene>
    <name evidence="1" type="ORF">HanXRQr2_Chr10g0453091</name>
</gene>
<reference evidence="1" key="2">
    <citation type="submission" date="2020-06" db="EMBL/GenBank/DDBJ databases">
        <title>Helianthus annuus Genome sequencing and assembly Release 2.</title>
        <authorList>
            <person name="Gouzy J."/>
            <person name="Langlade N."/>
            <person name="Munos S."/>
        </authorList>
    </citation>
    <scope>NUCLEOTIDE SEQUENCE</scope>
    <source>
        <tissue evidence="1">Leaves</tissue>
    </source>
</reference>
<reference evidence="1" key="1">
    <citation type="journal article" date="2017" name="Nature">
        <title>The sunflower genome provides insights into oil metabolism, flowering and Asterid evolution.</title>
        <authorList>
            <person name="Badouin H."/>
            <person name="Gouzy J."/>
            <person name="Grassa C.J."/>
            <person name="Murat F."/>
            <person name="Staton S.E."/>
            <person name="Cottret L."/>
            <person name="Lelandais-Briere C."/>
            <person name="Owens G.L."/>
            <person name="Carrere S."/>
            <person name="Mayjonade B."/>
            <person name="Legrand L."/>
            <person name="Gill N."/>
            <person name="Kane N.C."/>
            <person name="Bowers J.E."/>
            <person name="Hubner S."/>
            <person name="Bellec A."/>
            <person name="Berard A."/>
            <person name="Berges H."/>
            <person name="Blanchet N."/>
            <person name="Boniface M.C."/>
            <person name="Brunel D."/>
            <person name="Catrice O."/>
            <person name="Chaidir N."/>
            <person name="Claudel C."/>
            <person name="Donnadieu C."/>
            <person name="Faraut T."/>
            <person name="Fievet G."/>
            <person name="Helmstetter N."/>
            <person name="King M."/>
            <person name="Knapp S.J."/>
            <person name="Lai Z."/>
            <person name="Le Paslier M.C."/>
            <person name="Lippi Y."/>
            <person name="Lorenzon L."/>
            <person name="Mandel J.R."/>
            <person name="Marage G."/>
            <person name="Marchand G."/>
            <person name="Marquand E."/>
            <person name="Bret-Mestries E."/>
            <person name="Morien E."/>
            <person name="Nambeesan S."/>
            <person name="Nguyen T."/>
            <person name="Pegot-Espagnet P."/>
            <person name="Pouilly N."/>
            <person name="Raftis F."/>
            <person name="Sallet E."/>
            <person name="Schiex T."/>
            <person name="Thomas J."/>
            <person name="Vandecasteele C."/>
            <person name="Vares D."/>
            <person name="Vear F."/>
            <person name="Vautrin S."/>
            <person name="Crespi M."/>
            <person name="Mangin B."/>
            <person name="Burke J.M."/>
            <person name="Salse J."/>
            <person name="Munos S."/>
            <person name="Vincourt P."/>
            <person name="Rieseberg L.H."/>
            <person name="Langlade N.B."/>
        </authorList>
    </citation>
    <scope>NUCLEOTIDE SEQUENCE</scope>
    <source>
        <tissue evidence="1">Leaves</tissue>
    </source>
</reference>
<sequence length="53" mass="5839">MDPSMRQPHQGRCLVTATQWKVTPVVLRPTPAAVSVLLPFELSVFTQGFSLSL</sequence>
<dbReference type="AlphaFoldDB" id="A0A9K3N5Q3"/>
<name>A0A9K3N5Q3_HELAN</name>
<proteinExistence type="predicted"/>
<dbReference type="Gramene" id="mRNA:HanXRQr2_Chr10g0453091">
    <property type="protein sequence ID" value="CDS:HanXRQr2_Chr10g0453091.1"/>
    <property type="gene ID" value="HanXRQr2_Chr10g0453091"/>
</dbReference>
<accession>A0A9K3N5Q3</accession>
<protein>
    <submittedName>
        <fullName evidence="1">Uncharacterized protein</fullName>
    </submittedName>
</protein>
<keyword evidence="2" id="KW-1185">Reference proteome</keyword>
<comment type="caution">
    <text evidence="1">The sequence shown here is derived from an EMBL/GenBank/DDBJ whole genome shotgun (WGS) entry which is preliminary data.</text>
</comment>
<dbReference type="EMBL" id="MNCJ02000325">
    <property type="protein sequence ID" value="KAF5787463.1"/>
    <property type="molecule type" value="Genomic_DNA"/>
</dbReference>
<evidence type="ECO:0000313" key="2">
    <source>
        <dbReference type="Proteomes" id="UP000215914"/>
    </source>
</evidence>
<dbReference type="Proteomes" id="UP000215914">
    <property type="component" value="Unassembled WGS sequence"/>
</dbReference>
<evidence type="ECO:0000313" key="1">
    <source>
        <dbReference type="EMBL" id="KAF5787463.1"/>
    </source>
</evidence>